<accession>A0ABS1WLC7</accession>
<keyword evidence="2" id="KW-1185">Reference proteome</keyword>
<dbReference type="EMBL" id="JAEMEF010000006">
    <property type="protein sequence ID" value="MBL7559930.1"/>
    <property type="molecule type" value="Genomic_DNA"/>
</dbReference>
<organism evidence="1 2">
    <name type="scientific">Olleya sediminilitoris</name>
    <dbReference type="NCBI Taxonomy" id="2795739"/>
    <lineage>
        <taxon>Bacteria</taxon>
        <taxon>Pseudomonadati</taxon>
        <taxon>Bacteroidota</taxon>
        <taxon>Flavobacteriia</taxon>
        <taxon>Flavobacteriales</taxon>
        <taxon>Flavobacteriaceae</taxon>
    </lineage>
</organism>
<sequence>MILKRFIDKSNKKYVKKSVLNRVVQPNDNKINSIGVLVDNNEFTDIEWINNLAQSLKVNQNQLKILSYFNPKKEEISVFTNTFAKKDLSWNGQFKSQIAKDFVNTSFDLLINLYQTNDLALQVATAATNATLKVGLNNTNPELNDLIINVNINDKSVFKTELIKYLNILNKLK</sequence>
<dbReference type="Pfam" id="PF21857">
    <property type="entry name" value="DUF6913"/>
    <property type="match status" value="1"/>
</dbReference>
<protein>
    <submittedName>
        <fullName evidence="1">Uncharacterized protein</fullName>
    </submittedName>
</protein>
<evidence type="ECO:0000313" key="2">
    <source>
        <dbReference type="Proteomes" id="UP000605013"/>
    </source>
</evidence>
<dbReference type="InterPro" id="IPR054207">
    <property type="entry name" value="DUF6913"/>
</dbReference>
<reference evidence="1 2" key="1">
    <citation type="submission" date="2020-12" db="EMBL/GenBank/DDBJ databases">
        <title>Olleya sediminilitoris sp. nov., isolated from a tidal flat.</title>
        <authorList>
            <person name="Park S."/>
            <person name="Yoon J.-H."/>
        </authorList>
    </citation>
    <scope>NUCLEOTIDE SEQUENCE [LARGE SCALE GENOMIC DNA]</scope>
    <source>
        <strain evidence="1 2">YSTF-M6</strain>
    </source>
</reference>
<dbReference type="Proteomes" id="UP000605013">
    <property type="component" value="Unassembled WGS sequence"/>
</dbReference>
<name>A0ABS1WLC7_9FLAO</name>
<evidence type="ECO:0000313" key="1">
    <source>
        <dbReference type="EMBL" id="MBL7559930.1"/>
    </source>
</evidence>
<dbReference type="RefSeq" id="WP_028607141.1">
    <property type="nucleotide sequence ID" value="NZ_JAEMEF010000006.1"/>
</dbReference>
<proteinExistence type="predicted"/>
<comment type="caution">
    <text evidence="1">The sequence shown here is derived from an EMBL/GenBank/DDBJ whole genome shotgun (WGS) entry which is preliminary data.</text>
</comment>
<gene>
    <name evidence="1" type="ORF">JAO71_08960</name>
</gene>